<dbReference type="RefSeq" id="WP_227425260.1">
    <property type="nucleotide sequence ID" value="NZ_CP071868.1"/>
</dbReference>
<reference evidence="1" key="1">
    <citation type="submission" date="2021-03" db="EMBL/GenBank/DDBJ databases">
        <title>Pengzhenrongella sicca gen. nov., sp. nov., a new member of suborder Micrococcineae isolated from High-Arctic tundra soil.</title>
        <authorList>
            <person name="Peng F."/>
        </authorList>
    </citation>
    <scope>NUCLEOTIDE SEQUENCE</scope>
    <source>
        <strain evidence="1">LRZ-2</strain>
    </source>
</reference>
<protein>
    <submittedName>
        <fullName evidence="1">Uncharacterized protein</fullName>
    </submittedName>
</protein>
<proteinExistence type="predicted"/>
<evidence type="ECO:0000313" key="2">
    <source>
        <dbReference type="Proteomes" id="UP000663937"/>
    </source>
</evidence>
<dbReference type="AlphaFoldDB" id="A0A8A4ZHZ3"/>
<accession>A0A8A4ZHZ3</accession>
<dbReference type="Proteomes" id="UP000663937">
    <property type="component" value="Chromosome"/>
</dbReference>
<evidence type="ECO:0000313" key="1">
    <source>
        <dbReference type="EMBL" id="QTE30885.1"/>
    </source>
</evidence>
<dbReference type="KEGG" id="psic:J4E96_08155"/>
<dbReference type="EMBL" id="CP071868">
    <property type="protein sequence ID" value="QTE30885.1"/>
    <property type="molecule type" value="Genomic_DNA"/>
</dbReference>
<organism evidence="1 2">
    <name type="scientific">Pengzhenrongella sicca</name>
    <dbReference type="NCBI Taxonomy" id="2819238"/>
    <lineage>
        <taxon>Bacteria</taxon>
        <taxon>Bacillati</taxon>
        <taxon>Actinomycetota</taxon>
        <taxon>Actinomycetes</taxon>
        <taxon>Micrococcales</taxon>
        <taxon>Pengzhenrongella</taxon>
    </lineage>
</organism>
<gene>
    <name evidence="1" type="ORF">J4E96_08155</name>
</gene>
<keyword evidence="2" id="KW-1185">Reference proteome</keyword>
<name>A0A8A4ZHZ3_9MICO</name>
<sequence>MTVTVILNGTPVPIERDVFRALFKNSIVSSYAGVRNTLDGKPLLFKDFLKLARQAEIPYPLFFAPKEVVDEQVKLKTEKLMTGFTKASFSMHSRQRVDLCDVELIVKDLLRKQEMLRKYDSSLVKNELVGLLKKSRRPVVEDAGRLIGAVGFTRGEIRGAKTKAAALEILIGRLESRQIFVSRSAQHHMPQEMPAHAKFSGMTIKDKKVPFIFLATGDEGKHLEPAGRKLFTLVLLTVLIARGTFAPVNYDGHTKDETSPVEYELTAEILMPASEVRTMSFPDLGAIRDAADLFKVTPSAVAMRARRLACIDRDRFSEYMDVLQAEYSNRAKQPFSSPRPVNALKKYNGIECSRRMLGVLDSGHLNASEFRRIMFYNKIPAAQINDFREAVG</sequence>